<dbReference type="RefSeq" id="WP_212903332.1">
    <property type="nucleotide sequence ID" value="NZ_BOPZ01000008.1"/>
</dbReference>
<dbReference type="SUPFAM" id="SSF53720">
    <property type="entry name" value="ALDH-like"/>
    <property type="match status" value="1"/>
</dbReference>
<dbReference type="Pfam" id="PF00171">
    <property type="entry name" value="Aldedh"/>
    <property type="match status" value="1"/>
</dbReference>
<dbReference type="CDD" id="cd08178">
    <property type="entry name" value="AAD_C"/>
    <property type="match status" value="1"/>
</dbReference>
<dbReference type="GO" id="GO:0005829">
    <property type="term" value="C:cytosol"/>
    <property type="evidence" value="ECO:0007669"/>
    <property type="project" value="TreeGrafter"/>
</dbReference>
<evidence type="ECO:0000256" key="1">
    <source>
        <dbReference type="ARBA" id="ARBA00001954"/>
    </source>
</evidence>
<dbReference type="InterPro" id="IPR015590">
    <property type="entry name" value="Aldehyde_DH_dom"/>
</dbReference>
<dbReference type="InterPro" id="IPR016161">
    <property type="entry name" value="Ald_DH/histidinol_DH"/>
</dbReference>
<comment type="catalytic activity">
    <reaction evidence="8">
        <text>an aldehyde + NAD(+) + H2O = a carboxylate + NADH + 2 H(+)</text>
        <dbReference type="Rhea" id="RHEA:16185"/>
        <dbReference type="ChEBI" id="CHEBI:15377"/>
        <dbReference type="ChEBI" id="CHEBI:15378"/>
        <dbReference type="ChEBI" id="CHEBI:17478"/>
        <dbReference type="ChEBI" id="CHEBI:29067"/>
        <dbReference type="ChEBI" id="CHEBI:57540"/>
        <dbReference type="ChEBI" id="CHEBI:57945"/>
        <dbReference type="EC" id="1.2.1.3"/>
    </reaction>
</comment>
<dbReference type="InterPro" id="IPR044731">
    <property type="entry name" value="BDH-like"/>
</dbReference>
<dbReference type="GO" id="GO:0008774">
    <property type="term" value="F:acetaldehyde dehydrogenase (acetylating) activity"/>
    <property type="evidence" value="ECO:0007669"/>
    <property type="project" value="UniProtKB-UniRule"/>
</dbReference>
<comment type="caution">
    <text evidence="14">The sequence shown here is derived from an EMBL/GenBank/DDBJ whole genome shotgun (WGS) entry which is preliminary data.</text>
</comment>
<sequence>MKVTNAEELMQKMAQIREAQKKFATYSQEQVDEIFRQASMAANNARITLAKMAAEESGMGIVEDKVIKNHFAAEYVYNKYKSDKTCGIIEWDESFGIARIAEPIGVVAAIVPTTNPTSTAIFKSLISLKTRNGVIFSPHPRAKNATIAAAKIVLDAAVEAGAPENIIGWIDEPSVELSQLVMRESDIILATGGPAMVKAAYSSGKPAIGVGAGNTPAIIDETAHVKMAVNSILLSKTFDNGVICASEQSIIVVEQVYDAVKKELADRGAYILKENEVGKVRNIILNDKGGLNANIVGQPAYKIAEMAGLTVPESVKVLVGEVESVELEEPFSHEKLSPILAMYKVKTFDEALVKAERLIELGGMGHTSVLYTDQIKCEDRIKRFGLAMKTARTIINMPASQGAIGDIFNFRLAPSLTLGCGSWGGNSVAENVGPKHLLNIKHVAERRENMLWFRIPDKIYFKFGCLPLALQELIDMGKKRAFIVTDRVLYDLGYTETVTKVLEEGGIDCKVFTDVEPDPTIATAKKGADQMQSFKPDVIIAVGGGSPMDCAKIMWVMYEYPDVRFADLAMRFLDIRKRVYRFPELGAKAMMVSVPTSAGTGSEVTPFAVITDEKTGVKYPLADYELTPDIAIVDAELMMNMPKGLTSASGIDALTHAIEAYVSVLASEYTNGLALEAIRLVFKYLPIAYNEGPTNIKAREKMAHAATIAGMAFANSFLGICHSMAHKLGAMHHVPHGIANALLINHVIRFNAVDNPKKQTAFPQYKYPNVKWRYSMIADYLKLGGNNEEEKIERLTKAIDDLKTKVGIPKTLADLGIPKEKFYSTLDEMVEQAFDDQCTGANPRYPLMSEIKQMYINAYEGTETKV</sequence>
<evidence type="ECO:0000256" key="10">
    <source>
        <dbReference type="PIRNR" id="PIRNR000111"/>
    </source>
</evidence>
<dbReference type="InterPro" id="IPR018211">
    <property type="entry name" value="ADH_Fe_CS"/>
</dbReference>
<comment type="similarity">
    <text evidence="7 10">In the C-terminal section; belongs to the iron-containing alcohol dehydrogenase family.</text>
</comment>
<dbReference type="InterPro" id="IPR001670">
    <property type="entry name" value="ADH_Fe/GldA"/>
</dbReference>
<dbReference type="PROSITE" id="PS00060">
    <property type="entry name" value="ADH_IRON_2"/>
    <property type="match status" value="1"/>
</dbReference>
<evidence type="ECO:0000256" key="3">
    <source>
        <dbReference type="ARBA" id="ARBA00023004"/>
    </source>
</evidence>
<evidence type="ECO:0000256" key="4">
    <source>
        <dbReference type="ARBA" id="ARBA00023027"/>
    </source>
</evidence>
<dbReference type="GO" id="GO:0006066">
    <property type="term" value="P:alcohol metabolic process"/>
    <property type="evidence" value="ECO:0007669"/>
    <property type="project" value="InterPro"/>
</dbReference>
<dbReference type="SUPFAM" id="SSF56796">
    <property type="entry name" value="Dehydroquinate synthase-like"/>
    <property type="match status" value="1"/>
</dbReference>
<dbReference type="FunFam" id="3.40.50.1970:FF:000002">
    <property type="entry name" value="Aldehyde-alcohol dehydrogenase"/>
    <property type="match status" value="1"/>
</dbReference>
<dbReference type="Pfam" id="PF25137">
    <property type="entry name" value="ADH_Fe_C"/>
    <property type="match status" value="1"/>
</dbReference>
<proteinExistence type="inferred from homology"/>
<evidence type="ECO:0000256" key="9">
    <source>
        <dbReference type="ARBA" id="ARBA00074764"/>
    </source>
</evidence>
<dbReference type="GO" id="GO:0015976">
    <property type="term" value="P:carbon utilization"/>
    <property type="evidence" value="ECO:0007669"/>
    <property type="project" value="InterPro"/>
</dbReference>
<dbReference type="NCBIfam" id="NF010378">
    <property type="entry name" value="PRK13805.1"/>
    <property type="match status" value="1"/>
</dbReference>
<dbReference type="Gene3D" id="1.20.1090.10">
    <property type="entry name" value="Dehydroquinate synthase-like - alpha domain"/>
    <property type="match status" value="1"/>
</dbReference>
<organism evidence="14 15">
    <name type="scientific">Clostridium polyendosporum</name>
    <dbReference type="NCBI Taxonomy" id="69208"/>
    <lineage>
        <taxon>Bacteria</taxon>
        <taxon>Bacillati</taxon>
        <taxon>Bacillota</taxon>
        <taxon>Clostridia</taxon>
        <taxon>Eubacteriales</taxon>
        <taxon>Clostridiaceae</taxon>
        <taxon>Clostridium</taxon>
    </lineage>
</organism>
<dbReference type="EMBL" id="BOPZ01000008">
    <property type="protein sequence ID" value="GIM28605.1"/>
    <property type="molecule type" value="Genomic_DNA"/>
</dbReference>
<dbReference type="InterPro" id="IPR012079">
    <property type="entry name" value="Bifunc_Ald-ADH"/>
</dbReference>
<dbReference type="InterPro" id="IPR016163">
    <property type="entry name" value="Ald_DH_C"/>
</dbReference>
<evidence type="ECO:0000256" key="7">
    <source>
        <dbReference type="ARBA" id="ARBA00035645"/>
    </source>
</evidence>
<evidence type="ECO:0000256" key="2">
    <source>
        <dbReference type="ARBA" id="ARBA00023002"/>
    </source>
</evidence>
<evidence type="ECO:0000259" key="13">
    <source>
        <dbReference type="Pfam" id="PF25137"/>
    </source>
</evidence>
<dbReference type="GO" id="GO:1990362">
    <property type="term" value="F:butanol dehydrogenase (NAD+) activity"/>
    <property type="evidence" value="ECO:0007669"/>
    <property type="project" value="InterPro"/>
</dbReference>
<comment type="cofactor">
    <cofactor evidence="1">
        <name>Fe(2+)</name>
        <dbReference type="ChEBI" id="CHEBI:29033"/>
    </cofactor>
</comment>
<dbReference type="Gene3D" id="3.40.50.1970">
    <property type="match status" value="1"/>
</dbReference>
<evidence type="ECO:0000259" key="11">
    <source>
        <dbReference type="Pfam" id="PF00171"/>
    </source>
</evidence>
<dbReference type="GO" id="GO:0046872">
    <property type="term" value="F:metal ion binding"/>
    <property type="evidence" value="ECO:0007669"/>
    <property type="project" value="InterPro"/>
</dbReference>
<dbReference type="Gene3D" id="3.40.309.10">
    <property type="entry name" value="Aldehyde Dehydrogenase, Chain A, domain 2"/>
    <property type="match status" value="1"/>
</dbReference>
<dbReference type="GO" id="GO:0004029">
    <property type="term" value="F:aldehyde dehydrogenase (NAD+) activity"/>
    <property type="evidence" value="ECO:0007669"/>
    <property type="project" value="UniProtKB-EC"/>
</dbReference>
<dbReference type="FunFam" id="3.40.309.10:FF:000007">
    <property type="entry name" value="Aldehyde-alcohol dehydrogenase"/>
    <property type="match status" value="1"/>
</dbReference>
<keyword evidence="4" id="KW-0520">NAD</keyword>
<evidence type="ECO:0000256" key="6">
    <source>
        <dbReference type="ARBA" id="ARBA00035641"/>
    </source>
</evidence>
<dbReference type="Gene3D" id="3.40.605.10">
    <property type="entry name" value="Aldehyde Dehydrogenase, Chain A, domain 1"/>
    <property type="match status" value="1"/>
</dbReference>
<feature type="domain" description="Aldehyde dehydrogenase" evidence="11">
    <location>
        <begin position="5"/>
        <end position="267"/>
    </location>
</feature>
<name>A0A919VFN5_9CLOT</name>
<dbReference type="PIRSF" id="PIRSF000111">
    <property type="entry name" value="ALDH_ADH"/>
    <property type="match status" value="1"/>
</dbReference>
<dbReference type="Proteomes" id="UP000679179">
    <property type="component" value="Unassembled WGS sequence"/>
</dbReference>
<dbReference type="GO" id="GO:0008106">
    <property type="term" value="F:alcohol dehydrogenase (NADP+) activity"/>
    <property type="evidence" value="ECO:0007669"/>
    <property type="project" value="TreeGrafter"/>
</dbReference>
<keyword evidence="2 10" id="KW-0560">Oxidoreductase</keyword>
<feature type="domain" description="Fe-containing alcohol dehydrogenase-like C-terminal" evidence="13">
    <location>
        <begin position="647"/>
        <end position="859"/>
    </location>
</feature>
<accession>A0A919VFN5</accession>
<dbReference type="InterPro" id="IPR056798">
    <property type="entry name" value="ADH_Fe_C"/>
</dbReference>
<protein>
    <recommendedName>
        <fullName evidence="9 10">Aldehyde-alcohol dehydrogenase</fullName>
    </recommendedName>
</protein>
<evidence type="ECO:0000259" key="12">
    <source>
        <dbReference type="Pfam" id="PF00465"/>
    </source>
</evidence>
<keyword evidence="3" id="KW-0408">Iron</keyword>
<keyword evidence="15" id="KW-1185">Reference proteome</keyword>
<evidence type="ECO:0000313" key="14">
    <source>
        <dbReference type="EMBL" id="GIM28605.1"/>
    </source>
</evidence>
<comment type="similarity">
    <text evidence="6 10">In the N-terminal section; belongs to the aldehyde dehydrogenase family.</text>
</comment>
<evidence type="ECO:0000256" key="5">
    <source>
        <dbReference type="ARBA" id="ARBA00023268"/>
    </source>
</evidence>
<dbReference type="PANTHER" id="PTHR43633">
    <property type="entry name" value="ALCOHOL DEHYDROGENASE YQHD"/>
    <property type="match status" value="1"/>
</dbReference>
<dbReference type="AlphaFoldDB" id="A0A919VFN5"/>
<dbReference type="Pfam" id="PF00465">
    <property type="entry name" value="Fe-ADH"/>
    <property type="match status" value="1"/>
</dbReference>
<dbReference type="InterPro" id="IPR034789">
    <property type="entry name" value="AAD_C"/>
</dbReference>
<dbReference type="PANTHER" id="PTHR43633:SF1">
    <property type="entry name" value="ALCOHOL DEHYDROGENASE YQHD"/>
    <property type="match status" value="1"/>
</dbReference>
<dbReference type="GO" id="GO:1990002">
    <property type="term" value="F:methylglyoxal reductase (NADPH) (acetol producing) activity"/>
    <property type="evidence" value="ECO:0007669"/>
    <property type="project" value="TreeGrafter"/>
</dbReference>
<dbReference type="FunFam" id="1.20.1090.10:FF:000001">
    <property type="entry name" value="Aldehyde-alcohol dehydrogenase"/>
    <property type="match status" value="1"/>
</dbReference>
<evidence type="ECO:0000313" key="15">
    <source>
        <dbReference type="Proteomes" id="UP000679179"/>
    </source>
</evidence>
<gene>
    <name evidence="14" type="primary">adhE_2</name>
    <name evidence="14" type="ORF">CPJCM30710_12710</name>
</gene>
<reference evidence="14" key="1">
    <citation type="submission" date="2021-03" db="EMBL/GenBank/DDBJ databases">
        <title>Taxonomic study of Clostridium polyendosporum from meadow-gley soil under rice.</title>
        <authorList>
            <person name="Kobayashi H."/>
            <person name="Tanizawa Y."/>
            <person name="Yagura M."/>
        </authorList>
    </citation>
    <scope>NUCLEOTIDE SEQUENCE</scope>
    <source>
        <strain evidence="14">JCM 30710</strain>
    </source>
</reference>
<keyword evidence="5" id="KW-0511">Multifunctional enzyme</keyword>
<evidence type="ECO:0000256" key="8">
    <source>
        <dbReference type="ARBA" id="ARBA00049194"/>
    </source>
</evidence>
<dbReference type="CDD" id="cd07122">
    <property type="entry name" value="ALDH_F20_ACDH"/>
    <property type="match status" value="1"/>
</dbReference>
<feature type="domain" description="Alcohol dehydrogenase iron-type/glycerol dehydrogenase GldA" evidence="12">
    <location>
        <begin position="456"/>
        <end position="634"/>
    </location>
</feature>
<dbReference type="InterPro" id="IPR016162">
    <property type="entry name" value="Ald_DH_N"/>
</dbReference>